<evidence type="ECO:0000313" key="10">
    <source>
        <dbReference type="EMBL" id="EIY54452.1"/>
    </source>
</evidence>
<feature type="signal peptide" evidence="8">
    <location>
        <begin position="1"/>
        <end position="29"/>
    </location>
</feature>
<dbReference type="Proteomes" id="UP000003089">
    <property type="component" value="Unassembled WGS sequence"/>
</dbReference>
<comment type="caution">
    <text evidence="10">The sequence shown here is derived from an EMBL/GenBank/DDBJ whole genome shotgun (WGS) entry which is preliminary data.</text>
</comment>
<dbReference type="HOGENOM" id="CLU_004317_0_2_10"/>
<evidence type="ECO:0000256" key="7">
    <source>
        <dbReference type="PROSITE-ProRule" id="PRU01360"/>
    </source>
</evidence>
<evidence type="ECO:0000256" key="4">
    <source>
        <dbReference type="ARBA" id="ARBA00022692"/>
    </source>
</evidence>
<comment type="subcellular location">
    <subcellularLocation>
        <location evidence="1 7">Cell outer membrane</location>
        <topology evidence="1 7">Multi-pass membrane protein</topology>
    </subcellularLocation>
</comment>
<evidence type="ECO:0000313" key="11">
    <source>
        <dbReference type="Proteomes" id="UP000003089"/>
    </source>
</evidence>
<organism evidence="10 11">
    <name type="scientific">Bacteroides nordii CL02T12C05</name>
    <dbReference type="NCBI Taxonomy" id="997884"/>
    <lineage>
        <taxon>Bacteria</taxon>
        <taxon>Pseudomonadati</taxon>
        <taxon>Bacteroidota</taxon>
        <taxon>Bacteroidia</taxon>
        <taxon>Bacteroidales</taxon>
        <taxon>Bacteroidaceae</taxon>
        <taxon>Bacteroides</taxon>
    </lineage>
</organism>
<dbReference type="STRING" id="997884.HMPREF1068_00443"/>
<dbReference type="InterPro" id="IPR039426">
    <property type="entry name" value="TonB-dep_rcpt-like"/>
</dbReference>
<dbReference type="eggNOG" id="COG4771">
    <property type="taxonomic scope" value="Bacteria"/>
</dbReference>
<dbReference type="Pfam" id="PF07715">
    <property type="entry name" value="Plug"/>
    <property type="match status" value="1"/>
</dbReference>
<keyword evidence="8" id="KW-0732">Signal</keyword>
<dbReference type="RefSeq" id="WP_007483304.1">
    <property type="nucleotide sequence ID" value="NZ_JH724314.1"/>
</dbReference>
<dbReference type="SUPFAM" id="SSF49464">
    <property type="entry name" value="Carboxypeptidase regulatory domain-like"/>
    <property type="match status" value="1"/>
</dbReference>
<reference evidence="10 11" key="1">
    <citation type="submission" date="2012-02" db="EMBL/GenBank/DDBJ databases">
        <title>The Genome Sequence of Bacteroides nordii CL02T12C05.</title>
        <authorList>
            <consortium name="The Broad Institute Genome Sequencing Platform"/>
            <person name="Earl A."/>
            <person name="Ward D."/>
            <person name="Feldgarden M."/>
            <person name="Gevers D."/>
            <person name="Zitomersky N.L."/>
            <person name="Coyne M.J."/>
            <person name="Comstock L.E."/>
            <person name="Young S.K."/>
            <person name="Zeng Q."/>
            <person name="Gargeya S."/>
            <person name="Fitzgerald M."/>
            <person name="Haas B."/>
            <person name="Abouelleil A."/>
            <person name="Alvarado L."/>
            <person name="Arachchi H.M."/>
            <person name="Berlin A."/>
            <person name="Chapman S.B."/>
            <person name="Gearin G."/>
            <person name="Goldberg J."/>
            <person name="Griggs A."/>
            <person name="Gujja S."/>
            <person name="Hansen M."/>
            <person name="Heiman D."/>
            <person name="Howarth C."/>
            <person name="Larimer J."/>
            <person name="Lui A."/>
            <person name="MacDonald P.J.P."/>
            <person name="McCowen C."/>
            <person name="Montmayeur A."/>
            <person name="Murphy C."/>
            <person name="Neiman D."/>
            <person name="Pearson M."/>
            <person name="Priest M."/>
            <person name="Roberts A."/>
            <person name="Saif S."/>
            <person name="Shea T."/>
            <person name="Sisk P."/>
            <person name="Stolte C."/>
            <person name="Sykes S."/>
            <person name="Wortman J."/>
            <person name="Nusbaum C."/>
            <person name="Birren B."/>
        </authorList>
    </citation>
    <scope>NUCLEOTIDE SEQUENCE [LARGE SCALE GENOMIC DNA]</scope>
    <source>
        <strain evidence="10 11">CL02T12C05</strain>
    </source>
</reference>
<dbReference type="PROSITE" id="PS52016">
    <property type="entry name" value="TONB_DEPENDENT_REC_3"/>
    <property type="match status" value="1"/>
</dbReference>
<dbReference type="EMBL" id="AGXS01000004">
    <property type="protein sequence ID" value="EIY54452.1"/>
    <property type="molecule type" value="Genomic_DNA"/>
</dbReference>
<keyword evidence="4 7" id="KW-0812">Transmembrane</keyword>
<gene>
    <name evidence="10" type="ORF">HMPREF1068_00443</name>
</gene>
<evidence type="ECO:0000259" key="9">
    <source>
        <dbReference type="Pfam" id="PF07715"/>
    </source>
</evidence>
<dbReference type="InterPro" id="IPR023996">
    <property type="entry name" value="TonB-dep_OMP_SusC/RagA"/>
</dbReference>
<keyword evidence="2 7" id="KW-0813">Transport</keyword>
<dbReference type="AlphaFoldDB" id="I8XWL4"/>
<keyword evidence="5 7" id="KW-0472">Membrane</keyword>
<keyword evidence="6 7" id="KW-0998">Cell outer membrane</keyword>
<dbReference type="FunFam" id="2.60.40.1120:FF:000003">
    <property type="entry name" value="Outer membrane protein Omp121"/>
    <property type="match status" value="1"/>
</dbReference>
<dbReference type="Gene3D" id="2.170.130.10">
    <property type="entry name" value="TonB-dependent receptor, plug domain"/>
    <property type="match status" value="1"/>
</dbReference>
<keyword evidence="11" id="KW-1185">Reference proteome</keyword>
<keyword evidence="3 7" id="KW-1134">Transmembrane beta strand</keyword>
<evidence type="ECO:0000256" key="8">
    <source>
        <dbReference type="SAM" id="SignalP"/>
    </source>
</evidence>
<feature type="chain" id="PRO_5003717379" evidence="8">
    <location>
        <begin position="30"/>
        <end position="1012"/>
    </location>
</feature>
<proteinExistence type="inferred from homology"/>
<protein>
    <submittedName>
        <fullName evidence="10">SusC/RagA family TonB-linked outer membrane protein</fullName>
    </submittedName>
</protein>
<dbReference type="InterPro" id="IPR037066">
    <property type="entry name" value="Plug_dom_sf"/>
</dbReference>
<evidence type="ECO:0000256" key="6">
    <source>
        <dbReference type="ARBA" id="ARBA00023237"/>
    </source>
</evidence>
<feature type="domain" description="TonB-dependent receptor plug" evidence="9">
    <location>
        <begin position="122"/>
        <end position="229"/>
    </location>
</feature>
<dbReference type="InterPro" id="IPR036942">
    <property type="entry name" value="Beta-barrel_TonB_sf"/>
</dbReference>
<dbReference type="InterPro" id="IPR012910">
    <property type="entry name" value="Plug_dom"/>
</dbReference>
<dbReference type="FunFam" id="2.170.130.10:FF:000008">
    <property type="entry name" value="SusC/RagA family TonB-linked outer membrane protein"/>
    <property type="match status" value="1"/>
</dbReference>
<dbReference type="NCBIfam" id="TIGR04056">
    <property type="entry name" value="OMP_RagA_SusC"/>
    <property type="match status" value="1"/>
</dbReference>
<dbReference type="PATRIC" id="fig|997884.3.peg.459"/>
<dbReference type="InterPro" id="IPR008969">
    <property type="entry name" value="CarboxyPept-like_regulatory"/>
</dbReference>
<dbReference type="NCBIfam" id="TIGR04057">
    <property type="entry name" value="SusC_RagA_signa"/>
    <property type="match status" value="1"/>
</dbReference>
<dbReference type="Gene3D" id="2.60.40.1120">
    <property type="entry name" value="Carboxypeptidase-like, regulatory domain"/>
    <property type="match status" value="1"/>
</dbReference>
<dbReference type="SUPFAM" id="SSF56935">
    <property type="entry name" value="Porins"/>
    <property type="match status" value="1"/>
</dbReference>
<dbReference type="InterPro" id="IPR023997">
    <property type="entry name" value="TonB-dep_OMP_SusC/RagA_CS"/>
</dbReference>
<evidence type="ECO:0000256" key="1">
    <source>
        <dbReference type="ARBA" id="ARBA00004571"/>
    </source>
</evidence>
<dbReference type="GO" id="GO:0009279">
    <property type="term" value="C:cell outer membrane"/>
    <property type="evidence" value="ECO:0007669"/>
    <property type="project" value="UniProtKB-SubCell"/>
</dbReference>
<accession>I8XWL4</accession>
<name>I8XWL4_9BACE</name>
<evidence type="ECO:0000256" key="3">
    <source>
        <dbReference type="ARBA" id="ARBA00022452"/>
    </source>
</evidence>
<dbReference type="Gene3D" id="2.40.170.20">
    <property type="entry name" value="TonB-dependent receptor, beta-barrel domain"/>
    <property type="match status" value="1"/>
</dbReference>
<evidence type="ECO:0000256" key="2">
    <source>
        <dbReference type="ARBA" id="ARBA00022448"/>
    </source>
</evidence>
<sequence length="1012" mass="112030">MKKVILLSMKFACFFIVSFLLTQTTLAQAVSSIMGKVLDSTGESVIGASVLVKGTTSGTITDIDGNFKLDNVPSNATLVVSYIGYQTQEIPVAGKKNFTVKLADDTQTLEEVVVVGYGVQRKSDLTGSVASIKAADAIKSAPSADITSALQGRLAGVSIMSSSGQPGSSATIRIRGTNSIKGDSGPLVVIDGFIGGSLSSLNPSDIASIEVLKDASATAVYGSRGANGVILVTTRNPEVGKVKVEYSGYVNFKTPYSLPDMMSPGDFARLANEYGQEYYTSAGLETRKFYDDEEIAAFDNGGGYDYFAHIFRDVAIEHNHELSISGGSDKTKFIFSGSYNNNQGISQSSNAETFNYRLKVDTDIKSWLKAGVNFWGNYSKSQGPRFSQYRGVMIEAMIFPNTIQPKDEEGHYNNMNLLGQQYNPMGHIWEIDTDGFKYTSRLQGYVDVNILKGLTFRMTQGFTLGNKLATATYGRDSYTTVMANKNLTSATVTSDHNYSWTNQNILSYVREFNKDHRINATAVLEQMYSNDFTNKSEGYGGLASTVIGADNVSLAEFMKASTNRDIGTILSWMGRVNYVFKDRYMLTASWRYDGSSRLDKEYRWQQFPSVALAWNAKQEKFLRNVDFLSQLKLRLGYGETGNQAVPFYAGYTELGADRDSENHLAISTKRIGTPDLAWERTKQWNGGIDFGAFNNRLTVSLDIYHKLTEDVLLEVNAAHFTGYPSRQKNAAHIVNKGFEITIGADPIVTKDFNWNTNLTLSHNDGRIKDLYGDATYMVISGNYENKYFRNIKGEKLGTMWGYVNDGVWKSWELDNAPKGTEAGSYRYKDIDGVDGISKDDQTIIGNGQPTFQWGWNNTLNYKNFDFGLFIIGVHGFDIYNYTREARFNTDGGVNLGPNPEWANRWTPQNENSDIAGFVKTRNALTPSSQYVEKGDFVKVKSITLGYSLSNAMLNKAGINKVRVYASIQNPFLFTGYSGIDPEVTLKSPLTSGIDWGYYPNGRNYLIGLNFAF</sequence>
<evidence type="ECO:0000256" key="5">
    <source>
        <dbReference type="ARBA" id="ARBA00023136"/>
    </source>
</evidence>
<comment type="similarity">
    <text evidence="7">Belongs to the TonB-dependent receptor family.</text>
</comment>
<dbReference type="Pfam" id="PF13715">
    <property type="entry name" value="CarbopepD_reg_2"/>
    <property type="match status" value="1"/>
</dbReference>